<dbReference type="STRING" id="1385519.N801_04900"/>
<dbReference type="PANTHER" id="PTHR42685:SF22">
    <property type="entry name" value="CONDITIONED MEDIUM FACTOR RECEPTOR 1"/>
    <property type="match status" value="1"/>
</dbReference>
<protein>
    <recommendedName>
        <fullName evidence="1">FAD-binding domain-containing protein</fullName>
    </recommendedName>
</protein>
<dbReference type="eggNOG" id="COG0644">
    <property type="taxonomic scope" value="Bacteria"/>
</dbReference>
<dbReference type="SUPFAM" id="SSF51905">
    <property type="entry name" value="FAD/NAD(P)-binding domain"/>
    <property type="match status" value="1"/>
</dbReference>
<evidence type="ECO:0000313" key="2">
    <source>
        <dbReference type="EMBL" id="KGN43125.1"/>
    </source>
</evidence>
<dbReference type="AlphaFoldDB" id="A0A0A0K0B2"/>
<evidence type="ECO:0000313" key="3">
    <source>
        <dbReference type="Proteomes" id="UP000030013"/>
    </source>
</evidence>
<dbReference type="Proteomes" id="UP000030013">
    <property type="component" value="Unassembled WGS sequence"/>
</dbReference>
<gene>
    <name evidence="2" type="ORF">N801_04900</name>
</gene>
<dbReference type="Pfam" id="PF01494">
    <property type="entry name" value="FAD_binding_3"/>
    <property type="match status" value="1"/>
</dbReference>
<feature type="domain" description="FAD-binding" evidence="1">
    <location>
        <begin position="20"/>
        <end position="345"/>
    </location>
</feature>
<organism evidence="2 3">
    <name type="scientific">Knoellia aerolata DSM 18566</name>
    <dbReference type="NCBI Taxonomy" id="1385519"/>
    <lineage>
        <taxon>Bacteria</taxon>
        <taxon>Bacillati</taxon>
        <taxon>Actinomycetota</taxon>
        <taxon>Actinomycetes</taxon>
        <taxon>Micrococcales</taxon>
        <taxon>Intrasporangiaceae</taxon>
        <taxon>Knoellia</taxon>
    </lineage>
</organism>
<dbReference type="Gene3D" id="3.50.50.60">
    <property type="entry name" value="FAD/NAD(P)-binding domain"/>
    <property type="match status" value="1"/>
</dbReference>
<dbReference type="PANTHER" id="PTHR42685">
    <property type="entry name" value="GERANYLGERANYL DIPHOSPHATE REDUCTASE"/>
    <property type="match status" value="1"/>
</dbReference>
<name>A0A0A0K0B2_9MICO</name>
<dbReference type="InterPro" id="IPR036188">
    <property type="entry name" value="FAD/NAD-bd_sf"/>
</dbReference>
<sequence>MTFSPDAAGPASAARALESADVVVVGAGPAGSAAAAHLRAAGLDVIVLERADAGAVRTGTAALTPQAVGELRALGIDDAGTQRWHRTTGVRFVGGGMRLAVAWPDVAGRPGHGLTCAQAVLDDTLSSYAVASGARVHRATEVTGFQTDARGRVNGVAAQPVDGSGQPTGAGFTVGARVVIDASGVAATGQPSGLAVSVDFASPRHLDDHVETWLSLTSADGTRLPGHGWIVGRGDGHVTAGVGALAADTSATPDQCAGVLQQWLTALPAGWQLTETTTTGPVRAARLGTARAHRDGARDGVLHVGDAAGAAHPVTGEGLTAALVSARVAAATVVEALTRTGESEIATTLAAYGARLDDALGRHERWDRLAARLLDRPSVARLVTTYALPREALMKRVLRHATPSPGAPVETSLTPPTMVSVTRAAAHPGTERGVDQR</sequence>
<dbReference type="InterPro" id="IPR002938">
    <property type="entry name" value="FAD-bd"/>
</dbReference>
<proteinExistence type="predicted"/>
<accession>A0A0A0K0B2</accession>
<evidence type="ECO:0000259" key="1">
    <source>
        <dbReference type="Pfam" id="PF01494"/>
    </source>
</evidence>
<dbReference type="RefSeq" id="WP_052112449.1">
    <property type="nucleotide sequence ID" value="NZ_AVPL01000001.1"/>
</dbReference>
<keyword evidence="3" id="KW-1185">Reference proteome</keyword>
<dbReference type="PRINTS" id="PR00420">
    <property type="entry name" value="RNGMNOXGNASE"/>
</dbReference>
<dbReference type="EMBL" id="AVPL01000001">
    <property type="protein sequence ID" value="KGN43125.1"/>
    <property type="molecule type" value="Genomic_DNA"/>
</dbReference>
<dbReference type="GO" id="GO:0071949">
    <property type="term" value="F:FAD binding"/>
    <property type="evidence" value="ECO:0007669"/>
    <property type="project" value="InterPro"/>
</dbReference>
<dbReference type="InterPro" id="IPR050407">
    <property type="entry name" value="Geranylgeranyl_reductase"/>
</dbReference>
<comment type="caution">
    <text evidence="2">The sequence shown here is derived from an EMBL/GenBank/DDBJ whole genome shotgun (WGS) entry which is preliminary data.</text>
</comment>
<reference evidence="2 3" key="1">
    <citation type="submission" date="2013-08" db="EMBL/GenBank/DDBJ databases">
        <title>The genome sequence of Knoellia aerolata.</title>
        <authorList>
            <person name="Zhu W."/>
            <person name="Wang G."/>
        </authorList>
    </citation>
    <scope>NUCLEOTIDE SEQUENCE [LARGE SCALE GENOMIC DNA]</scope>
    <source>
        <strain evidence="2 3">DSM 18566</strain>
    </source>
</reference>